<feature type="signal peptide" evidence="4">
    <location>
        <begin position="1"/>
        <end position="20"/>
    </location>
</feature>
<keyword evidence="7" id="KW-1185">Reference proteome</keyword>
<evidence type="ECO:0000313" key="6">
    <source>
        <dbReference type="EMBL" id="MCY1082403.1"/>
    </source>
</evidence>
<dbReference type="SMART" id="SM00404">
    <property type="entry name" value="PTPc_motif"/>
    <property type="match status" value="1"/>
</dbReference>
<feature type="transmembrane region" description="Helical" evidence="3">
    <location>
        <begin position="30"/>
        <end position="48"/>
    </location>
</feature>
<dbReference type="InterPro" id="IPR016130">
    <property type="entry name" value="Tyr_Pase_AS"/>
</dbReference>
<accession>A0ABT4AL31</accession>
<keyword evidence="3" id="KW-0812">Transmembrane</keyword>
<feature type="domain" description="Tyrosine specific protein phosphatases" evidence="5">
    <location>
        <begin position="148"/>
        <end position="214"/>
    </location>
</feature>
<feature type="compositionally biased region" description="Low complexity" evidence="2">
    <location>
        <begin position="231"/>
        <end position="247"/>
    </location>
</feature>
<feature type="region of interest" description="Disordered" evidence="2">
    <location>
        <begin position="220"/>
        <end position="247"/>
    </location>
</feature>
<gene>
    <name evidence="6" type="ORF">OV287_48955</name>
</gene>
<dbReference type="Pfam" id="PF22784">
    <property type="entry name" value="PTP-SAK"/>
    <property type="match status" value="1"/>
</dbReference>
<comment type="caution">
    <text evidence="6">The sequence shown here is derived from an EMBL/GenBank/DDBJ whole genome shotgun (WGS) entry which is preliminary data.</text>
</comment>
<feature type="chain" id="PRO_5046429336" evidence="4">
    <location>
        <begin position="21"/>
        <end position="247"/>
    </location>
</feature>
<dbReference type="RefSeq" id="WP_267540975.1">
    <property type="nucleotide sequence ID" value="NZ_JAPNKA010000001.1"/>
</dbReference>
<dbReference type="Gene3D" id="3.90.190.10">
    <property type="entry name" value="Protein tyrosine phosphatase superfamily"/>
    <property type="match status" value="1"/>
</dbReference>
<evidence type="ECO:0000256" key="3">
    <source>
        <dbReference type="SAM" id="Phobius"/>
    </source>
</evidence>
<name>A0ABT4AL31_9BACT</name>
<dbReference type="Proteomes" id="UP001207654">
    <property type="component" value="Unassembled WGS sequence"/>
</dbReference>
<keyword evidence="4" id="KW-0732">Signal</keyword>
<dbReference type="EMBL" id="JAPNKA010000001">
    <property type="protein sequence ID" value="MCY1082403.1"/>
    <property type="molecule type" value="Genomic_DNA"/>
</dbReference>
<feature type="transmembrane region" description="Helical" evidence="3">
    <location>
        <begin position="60"/>
        <end position="78"/>
    </location>
</feature>
<keyword evidence="3" id="KW-0472">Membrane</keyword>
<sequence length="247" mass="26551">MRTGFLLMACGSACLLLAFAQGSSGAWALAWLGGSFLGVGGAYLGRGTRLLGKREDGSQAWGPVLLLLPYFLFTWTVWHVRRALSQERCFHEVAPGLLLGRRPFAHELPPEVSLIVDLTSEFAEPREVRTRARYLCSPVLDTCALNEDSLLSVVSAVLAEPGPVYVHCANGHGRSSTVAAAVLLARGHSPDVHGAEQHLRRARRGVKLHPEQREVLVRTAPRLRELGAGRPTSSAPPASSPAPASAR</sequence>
<dbReference type="InterPro" id="IPR003595">
    <property type="entry name" value="Tyr_Pase_cat"/>
</dbReference>
<dbReference type="PANTHER" id="PTHR47216:SF4">
    <property type="entry name" value="OS01G0859400 PROTEIN"/>
    <property type="match status" value="1"/>
</dbReference>
<dbReference type="PANTHER" id="PTHR47216">
    <property type="match status" value="1"/>
</dbReference>
<evidence type="ECO:0000256" key="1">
    <source>
        <dbReference type="ARBA" id="ARBA00022801"/>
    </source>
</evidence>
<dbReference type="PROSITE" id="PS50056">
    <property type="entry name" value="TYR_PHOSPHATASE_2"/>
    <property type="match status" value="1"/>
</dbReference>
<protein>
    <submittedName>
        <fullName evidence="6">Protein-tyrosine phosphatase family protein</fullName>
    </submittedName>
</protein>
<evidence type="ECO:0000256" key="2">
    <source>
        <dbReference type="SAM" id="MobiDB-lite"/>
    </source>
</evidence>
<dbReference type="InterPro" id="IPR029021">
    <property type="entry name" value="Prot-tyrosine_phosphatase-like"/>
</dbReference>
<keyword evidence="3" id="KW-1133">Transmembrane helix</keyword>
<keyword evidence="1" id="KW-0378">Hydrolase</keyword>
<evidence type="ECO:0000256" key="4">
    <source>
        <dbReference type="SAM" id="SignalP"/>
    </source>
</evidence>
<reference evidence="6 7" key="1">
    <citation type="submission" date="2022-11" db="EMBL/GenBank/DDBJ databases">
        <title>Minimal conservation of predation-associated metabolite biosynthetic gene clusters underscores biosynthetic potential of Myxococcota including descriptions for ten novel species: Archangium lansinium sp. nov., Myxococcus landrumus sp. nov., Nannocystis bai.</title>
        <authorList>
            <person name="Ahearne A."/>
            <person name="Stevens C."/>
            <person name="Phillips K."/>
        </authorList>
    </citation>
    <scope>NUCLEOTIDE SEQUENCE [LARGE SCALE GENOMIC DNA]</scope>
    <source>
        <strain evidence="6 7">MIWBW</strain>
    </source>
</reference>
<evidence type="ECO:0000259" key="5">
    <source>
        <dbReference type="PROSITE" id="PS50056"/>
    </source>
</evidence>
<dbReference type="SUPFAM" id="SSF52799">
    <property type="entry name" value="(Phosphotyrosine protein) phosphatases II"/>
    <property type="match status" value="1"/>
</dbReference>
<organism evidence="6 7">
    <name type="scientific">Archangium lansingense</name>
    <dbReference type="NCBI Taxonomy" id="2995310"/>
    <lineage>
        <taxon>Bacteria</taxon>
        <taxon>Pseudomonadati</taxon>
        <taxon>Myxococcota</taxon>
        <taxon>Myxococcia</taxon>
        <taxon>Myxococcales</taxon>
        <taxon>Cystobacterineae</taxon>
        <taxon>Archangiaceae</taxon>
        <taxon>Archangium</taxon>
    </lineage>
</organism>
<dbReference type="InterPro" id="IPR057023">
    <property type="entry name" value="PTP-SAK"/>
</dbReference>
<dbReference type="PROSITE" id="PS00383">
    <property type="entry name" value="TYR_PHOSPHATASE_1"/>
    <property type="match status" value="1"/>
</dbReference>
<dbReference type="InterPro" id="IPR000387">
    <property type="entry name" value="Tyr_Pase_dom"/>
</dbReference>
<evidence type="ECO:0000313" key="7">
    <source>
        <dbReference type="Proteomes" id="UP001207654"/>
    </source>
</evidence>
<proteinExistence type="predicted"/>